<feature type="region of interest" description="Disordered" evidence="1">
    <location>
        <begin position="158"/>
        <end position="178"/>
    </location>
</feature>
<gene>
    <name evidence="2" type="ORF">TOLI1172_LOCUS1830</name>
</gene>
<name>A0A7S0ZCC9_9RHOD</name>
<dbReference type="EMBL" id="HBFP01002546">
    <property type="protein sequence ID" value="CAD8817441.1"/>
    <property type="molecule type" value="Transcribed_RNA"/>
</dbReference>
<evidence type="ECO:0000256" key="1">
    <source>
        <dbReference type="SAM" id="MobiDB-lite"/>
    </source>
</evidence>
<organism evidence="2">
    <name type="scientific">Timspurckia oligopyrenoides</name>
    <dbReference type="NCBI Taxonomy" id="708627"/>
    <lineage>
        <taxon>Eukaryota</taxon>
        <taxon>Rhodophyta</taxon>
        <taxon>Bangiophyceae</taxon>
        <taxon>Porphyridiales</taxon>
        <taxon>Porphyridiaceae</taxon>
        <taxon>Timspurckia</taxon>
    </lineage>
</organism>
<accession>A0A7S0ZCC9</accession>
<evidence type="ECO:0008006" key="3">
    <source>
        <dbReference type="Google" id="ProtNLM"/>
    </source>
</evidence>
<proteinExistence type="predicted"/>
<reference evidence="2" key="1">
    <citation type="submission" date="2021-01" db="EMBL/GenBank/DDBJ databases">
        <authorList>
            <person name="Corre E."/>
            <person name="Pelletier E."/>
            <person name="Niang G."/>
            <person name="Scheremetjew M."/>
            <person name="Finn R."/>
            <person name="Kale V."/>
            <person name="Holt S."/>
            <person name="Cochrane G."/>
            <person name="Meng A."/>
            <person name="Brown T."/>
            <person name="Cohen L."/>
        </authorList>
    </citation>
    <scope>NUCLEOTIDE SEQUENCE</scope>
    <source>
        <strain evidence="2">CCMP3278</strain>
    </source>
</reference>
<evidence type="ECO:0000313" key="2">
    <source>
        <dbReference type="EMBL" id="CAD8817441.1"/>
    </source>
</evidence>
<dbReference type="AlphaFoldDB" id="A0A7S0ZCC9"/>
<protein>
    <recommendedName>
        <fullName evidence="3">CCT domain-containing protein</fullName>
    </recommendedName>
</protein>
<sequence>MEECFVRGTGRKVVDEKWTLASVEFNNESIDQEVNSHVLDWDEFGVSASVLRSEIFHICGVDGSGISSHSSRIEQTFRPEQHNFLVRDPASDSECSFLTPNVTPDFGPNELPIGAAELPELDLAKEVSPVFVTSPGSKGRVTSSEAESPIVLDLPVKKKGRSVRQRPKPEANGKYAYRKKMAKSRPRINGRFVPIDDKEAVRRAMEKME</sequence>